<dbReference type="SMART" id="SM00421">
    <property type="entry name" value="HTH_LUXR"/>
    <property type="match status" value="1"/>
</dbReference>
<dbReference type="Gene3D" id="1.10.10.10">
    <property type="entry name" value="Winged helix-like DNA-binding domain superfamily/Winged helix DNA-binding domain"/>
    <property type="match status" value="1"/>
</dbReference>
<dbReference type="EMBL" id="BJNY01000002">
    <property type="protein sequence ID" value="GED04909.1"/>
    <property type="molecule type" value="Genomic_DNA"/>
</dbReference>
<keyword evidence="6" id="KW-1185">Reference proteome</keyword>
<dbReference type="SUPFAM" id="SSF46894">
    <property type="entry name" value="C-terminal effector domain of the bipartite response regulators"/>
    <property type="match status" value="1"/>
</dbReference>
<dbReference type="AlphaFoldDB" id="A0A4Y4DI16"/>
<reference evidence="5 6" key="1">
    <citation type="submission" date="2019-06" db="EMBL/GenBank/DDBJ databases">
        <title>Whole genome shotgun sequence of Glutamicibacter uratoxydans NBRC 15515.</title>
        <authorList>
            <person name="Hosoyama A."/>
            <person name="Uohara A."/>
            <person name="Ohji S."/>
            <person name="Ichikawa N."/>
        </authorList>
    </citation>
    <scope>NUCLEOTIDE SEQUENCE [LARGE SCALE GENOMIC DNA]</scope>
    <source>
        <strain evidence="5 6">NBRC 15515</strain>
    </source>
</reference>
<organism evidence="5 6">
    <name type="scientific">Glutamicibacter uratoxydans</name>
    <name type="common">Arthrobacter uratoxydans</name>
    <dbReference type="NCBI Taxonomy" id="43667"/>
    <lineage>
        <taxon>Bacteria</taxon>
        <taxon>Bacillati</taxon>
        <taxon>Actinomycetota</taxon>
        <taxon>Actinomycetes</taxon>
        <taxon>Micrococcales</taxon>
        <taxon>Micrococcaceae</taxon>
        <taxon>Glutamicibacter</taxon>
    </lineage>
</organism>
<protein>
    <recommendedName>
        <fullName evidence="4">HTH luxR-type domain-containing protein</fullName>
    </recommendedName>
</protein>
<dbReference type="PANTHER" id="PTHR43214">
    <property type="entry name" value="TWO-COMPONENT RESPONSE REGULATOR"/>
    <property type="match status" value="1"/>
</dbReference>
<feature type="domain" description="HTH luxR-type" evidence="4">
    <location>
        <begin position="182"/>
        <end position="247"/>
    </location>
</feature>
<accession>A0A4Y4DI16</accession>
<dbReference type="GO" id="GO:0006355">
    <property type="term" value="P:regulation of DNA-templated transcription"/>
    <property type="evidence" value="ECO:0007669"/>
    <property type="project" value="InterPro"/>
</dbReference>
<gene>
    <name evidence="5" type="ORF">AUR04nite_04410</name>
</gene>
<evidence type="ECO:0000256" key="3">
    <source>
        <dbReference type="ARBA" id="ARBA00023163"/>
    </source>
</evidence>
<dbReference type="GO" id="GO:0003677">
    <property type="term" value="F:DNA binding"/>
    <property type="evidence" value="ECO:0007669"/>
    <property type="project" value="UniProtKB-KW"/>
</dbReference>
<dbReference type="PRINTS" id="PR00038">
    <property type="entry name" value="HTHLUXR"/>
</dbReference>
<dbReference type="InterPro" id="IPR036388">
    <property type="entry name" value="WH-like_DNA-bd_sf"/>
</dbReference>
<dbReference type="InterPro" id="IPR000792">
    <property type="entry name" value="Tscrpt_reg_LuxR_C"/>
</dbReference>
<dbReference type="PROSITE" id="PS50043">
    <property type="entry name" value="HTH_LUXR_2"/>
    <property type="match status" value="1"/>
</dbReference>
<evidence type="ECO:0000256" key="2">
    <source>
        <dbReference type="ARBA" id="ARBA00023125"/>
    </source>
</evidence>
<proteinExistence type="predicted"/>
<comment type="caution">
    <text evidence="5">The sequence shown here is derived from an EMBL/GenBank/DDBJ whole genome shotgun (WGS) entry which is preliminary data.</text>
</comment>
<keyword evidence="3" id="KW-0804">Transcription</keyword>
<evidence type="ECO:0000313" key="5">
    <source>
        <dbReference type="EMBL" id="GED04909.1"/>
    </source>
</evidence>
<name>A0A4Y4DI16_GLUUR</name>
<dbReference type="CDD" id="cd06170">
    <property type="entry name" value="LuxR_C_like"/>
    <property type="match status" value="1"/>
</dbReference>
<dbReference type="Proteomes" id="UP000316612">
    <property type="component" value="Unassembled WGS sequence"/>
</dbReference>
<evidence type="ECO:0000256" key="1">
    <source>
        <dbReference type="ARBA" id="ARBA00023015"/>
    </source>
</evidence>
<dbReference type="Pfam" id="PF00196">
    <property type="entry name" value="GerE"/>
    <property type="match status" value="1"/>
</dbReference>
<dbReference type="PANTHER" id="PTHR43214:SF24">
    <property type="entry name" value="TRANSCRIPTIONAL REGULATORY PROTEIN NARL-RELATED"/>
    <property type="match status" value="1"/>
</dbReference>
<dbReference type="RefSeq" id="WP_170184049.1">
    <property type="nucleotide sequence ID" value="NZ_BAAAJL010000003.1"/>
</dbReference>
<sequence length="255" mass="28466">MDADSLQLIAQQLASLADDLRQNHDSSSGAVKQVDGLSMRLIYTRSDLIDTFNAMQDKAVHSIDALDCGERPPQAETQAKSQPGALKRGVRFRVVYDPVVFEREDLTRAMLESVRQGENARVSTNFTNRLLIRDREEFIVHTSTSSPSDYLAVQFTSPVLAEFINNAFAKVWDNALQVSNRKFETGTILEDDEIQILRLLAAGQKDESVARALGVSVRTVQRKIQNLQRNFGAASRFQLGAISARHLFVDRPESS</sequence>
<keyword evidence="1" id="KW-0805">Transcription regulation</keyword>
<dbReference type="InterPro" id="IPR039420">
    <property type="entry name" value="WalR-like"/>
</dbReference>
<dbReference type="InterPro" id="IPR016032">
    <property type="entry name" value="Sig_transdc_resp-reg_C-effctor"/>
</dbReference>
<keyword evidence="2" id="KW-0238">DNA-binding</keyword>
<evidence type="ECO:0000259" key="4">
    <source>
        <dbReference type="PROSITE" id="PS50043"/>
    </source>
</evidence>
<evidence type="ECO:0000313" key="6">
    <source>
        <dbReference type="Proteomes" id="UP000316612"/>
    </source>
</evidence>